<dbReference type="HOGENOM" id="CLU_2894475_0_0_10"/>
<name>S0FDT7_9BACT</name>
<evidence type="ECO:0000256" key="1">
    <source>
        <dbReference type="SAM" id="MobiDB-lite"/>
    </source>
</evidence>
<accession>S0FDT7</accession>
<dbReference type="EMBL" id="ACBW01000228">
    <property type="protein sequence ID" value="EEF78162.1"/>
    <property type="molecule type" value="Genomic_DNA"/>
</dbReference>
<evidence type="ECO:0000313" key="2">
    <source>
        <dbReference type="EMBL" id="EEF78162.1"/>
    </source>
</evidence>
<gene>
    <name evidence="2" type="ORF">BACCOPRO_03687</name>
</gene>
<reference evidence="2 3" key="1">
    <citation type="submission" date="2008-12" db="EMBL/GenBank/DDBJ databases">
        <authorList>
            <person name="Fulton L."/>
            <person name="Clifton S."/>
            <person name="Fulton B."/>
            <person name="Xu J."/>
            <person name="Minx P."/>
            <person name="Pepin K.H."/>
            <person name="Johnson M."/>
            <person name="Bhonagiri V."/>
            <person name="Nash W.E."/>
            <person name="Mardis E.R."/>
            <person name="Wilson R.K."/>
        </authorList>
    </citation>
    <scope>NUCLEOTIDE SEQUENCE [LARGE SCALE GENOMIC DNA]</scope>
    <source>
        <strain evidence="2 3">DSM 18228</strain>
    </source>
</reference>
<keyword evidence="3" id="KW-1185">Reference proteome</keyword>
<proteinExistence type="predicted"/>
<dbReference type="Proteomes" id="UP000014073">
    <property type="component" value="Unassembled WGS sequence"/>
</dbReference>
<dbReference type="AlphaFoldDB" id="S0FDT7"/>
<evidence type="ECO:0000313" key="3">
    <source>
        <dbReference type="Proteomes" id="UP000014073"/>
    </source>
</evidence>
<organism evidence="2 3">
    <name type="scientific">Phocaeicola coprophilus DSM 18228 = JCM 13818</name>
    <dbReference type="NCBI Taxonomy" id="547042"/>
    <lineage>
        <taxon>Bacteria</taxon>
        <taxon>Pseudomonadati</taxon>
        <taxon>Bacteroidota</taxon>
        <taxon>Bacteroidia</taxon>
        <taxon>Bacteroidales</taxon>
        <taxon>Bacteroidaceae</taxon>
        <taxon>Phocaeicola</taxon>
    </lineage>
</organism>
<sequence>MVLQSSYFFIKKLHDSYCISITYSDTSRIPEYNKSLFDNRLTTAGNNQQQQTRQTDRKNRHI</sequence>
<feature type="region of interest" description="Disordered" evidence="1">
    <location>
        <begin position="40"/>
        <end position="62"/>
    </location>
</feature>
<protein>
    <submittedName>
        <fullName evidence="2">Uncharacterized protein</fullName>
    </submittedName>
</protein>
<feature type="compositionally biased region" description="Low complexity" evidence="1">
    <location>
        <begin position="42"/>
        <end position="53"/>
    </location>
</feature>
<comment type="caution">
    <text evidence="2">The sequence shown here is derived from an EMBL/GenBank/DDBJ whole genome shotgun (WGS) entry which is preliminary data.</text>
</comment>
<dbReference type="STRING" id="547042.BACCOPRO_03687"/>